<feature type="coiled-coil region" evidence="2">
    <location>
        <begin position="128"/>
        <end position="232"/>
    </location>
</feature>
<organism evidence="6">
    <name type="scientific">Aureococcus anophagefferens</name>
    <name type="common">Harmful bloom alga</name>
    <dbReference type="NCBI Taxonomy" id="44056"/>
    <lineage>
        <taxon>Eukaryota</taxon>
        <taxon>Sar</taxon>
        <taxon>Stramenopiles</taxon>
        <taxon>Ochrophyta</taxon>
        <taxon>Pelagophyceae</taxon>
        <taxon>Pelagomonadales</taxon>
        <taxon>Pelagomonadaceae</taxon>
        <taxon>Aureococcus</taxon>
    </lineage>
</organism>
<dbReference type="InterPro" id="IPR051876">
    <property type="entry name" value="ODA-DC/CCD"/>
</dbReference>
<evidence type="ECO:0000256" key="3">
    <source>
        <dbReference type="SAM" id="MobiDB-lite"/>
    </source>
</evidence>
<dbReference type="AlphaFoldDB" id="F0Y5D3"/>
<dbReference type="PANTHER" id="PTHR21694:SF18">
    <property type="entry name" value="COILED-COIL DOMAIN-CONTAINING PROTEIN 63"/>
    <property type="match status" value="1"/>
</dbReference>
<dbReference type="RefSeq" id="XP_009035537.1">
    <property type="nucleotide sequence ID" value="XM_009037289.1"/>
</dbReference>
<feature type="region of interest" description="Disordered" evidence="3">
    <location>
        <begin position="250"/>
        <end position="303"/>
    </location>
</feature>
<dbReference type="EMBL" id="GL833125">
    <property type="protein sequence ID" value="EGB09472.1"/>
    <property type="molecule type" value="Genomic_DNA"/>
</dbReference>
<evidence type="ECO:0000259" key="4">
    <source>
        <dbReference type="Pfam" id="PF21773"/>
    </source>
</evidence>
<dbReference type="eggNOG" id="ENOG502QSIU">
    <property type="taxonomic scope" value="Eukaryota"/>
</dbReference>
<dbReference type="Proteomes" id="UP000002729">
    <property type="component" value="Unassembled WGS sequence"/>
</dbReference>
<feature type="domain" description="ODAD1 central coiled coil region" evidence="4">
    <location>
        <begin position="139"/>
        <end position="248"/>
    </location>
</feature>
<keyword evidence="6" id="KW-1185">Reference proteome</keyword>
<dbReference type="GeneID" id="20219847"/>
<dbReference type="OMA" id="NQYRIMK"/>
<dbReference type="KEGG" id="aaf:AURANDRAFT_24012"/>
<sequence length="585" mass="65495">APRRGRSSDTMADKSQSEFAQLQREYRHMELNRKSYADESYSVLRKQQATIAKLRKDNEALKQELGMETRHSTLKPNESTEKNARLQEESEKFARLMSDEQKRIEYLDEQISTIKMRTIQQRKTMGGVNAARENQAMVQKQIKILENRLDQALVKFNQALAKNKALREAIDDLRRERVVFDNIYRKLERELHEKKKQMANVIEISNNAYEHRDNYQLEIAAIEQANRKEQDDFEAQMVELGRVLENELQVPPPTLLGNGAPGTAKSNGGTAGGDPAAADGRGPGGKKSKPKGGGGVSKEKLELQVGEERVQNFEEAFNRIKAATGISAIDELVRMFIKNEDQNFSLFNYVNEQTNEIEKLEEQVQALQDEQAKYTQESGDDVNQHKLILLDLESKLATTEANASKYESKCEEYQAVIDSLKKAIASAFTKTQCERASSEIFADSSVTEANMLSYLAIIEEQCNTIIKDYVAVKARQHKQTSAEAADVAGAAPPPSVLGMGPTTPMGQDLIHVNPPKLEDYSSEEEDDDDEGETRPLTRDELKAKTLNRMYRRVQNRGDPALRGTGKYGGSAGATRNSAKKGGGLK</sequence>
<protein>
    <recommendedName>
        <fullName evidence="4">ODAD1 central coiled coil region domain-containing protein</fullName>
    </recommendedName>
</protein>
<feature type="coiled-coil region" evidence="2">
    <location>
        <begin position="350"/>
        <end position="423"/>
    </location>
</feature>
<evidence type="ECO:0000256" key="1">
    <source>
        <dbReference type="ARBA" id="ARBA00023054"/>
    </source>
</evidence>
<gene>
    <name evidence="5" type="ORF">AURANDRAFT_24012</name>
</gene>
<feature type="compositionally biased region" description="Basic and acidic residues" evidence="3">
    <location>
        <begin position="532"/>
        <end position="543"/>
    </location>
</feature>
<feature type="domain" description="ODAD1 central coiled coil region" evidence="4">
    <location>
        <begin position="297"/>
        <end position="437"/>
    </location>
</feature>
<feature type="region of interest" description="Disordered" evidence="3">
    <location>
        <begin position="506"/>
        <end position="585"/>
    </location>
</feature>
<dbReference type="InParanoid" id="F0Y5D3"/>
<keyword evidence="1 2" id="KW-0175">Coiled coil</keyword>
<feature type="non-terminal residue" evidence="5">
    <location>
        <position position="1"/>
    </location>
</feature>
<accession>F0Y5D3</accession>
<evidence type="ECO:0000313" key="6">
    <source>
        <dbReference type="Proteomes" id="UP000002729"/>
    </source>
</evidence>
<feature type="compositionally biased region" description="Basic and acidic residues" evidence="3">
    <location>
        <begin position="78"/>
        <end position="87"/>
    </location>
</feature>
<evidence type="ECO:0000313" key="5">
    <source>
        <dbReference type="EMBL" id="EGB09472.1"/>
    </source>
</evidence>
<name>F0Y5D3_AURAN</name>
<reference evidence="5 6" key="1">
    <citation type="journal article" date="2011" name="Proc. Natl. Acad. Sci. U.S.A.">
        <title>Niche of harmful alga Aureococcus anophagefferens revealed through ecogenomics.</title>
        <authorList>
            <person name="Gobler C.J."/>
            <person name="Berry D.L."/>
            <person name="Dyhrman S.T."/>
            <person name="Wilhelm S.W."/>
            <person name="Salamov A."/>
            <person name="Lobanov A.V."/>
            <person name="Zhang Y."/>
            <person name="Collier J.L."/>
            <person name="Wurch L.L."/>
            <person name="Kustka A.B."/>
            <person name="Dill B.D."/>
            <person name="Shah M."/>
            <person name="VerBerkmoes N.C."/>
            <person name="Kuo A."/>
            <person name="Terry A."/>
            <person name="Pangilinan J."/>
            <person name="Lindquist E.A."/>
            <person name="Lucas S."/>
            <person name="Paulsen I.T."/>
            <person name="Hattenrath-Lehmann T.K."/>
            <person name="Talmage S.C."/>
            <person name="Walker E.A."/>
            <person name="Koch F."/>
            <person name="Burson A.M."/>
            <person name="Marcoval M.A."/>
            <person name="Tang Y.Z."/>
            <person name="Lecleir G.R."/>
            <person name="Coyne K.J."/>
            <person name="Berg G.M."/>
            <person name="Bertrand E.M."/>
            <person name="Saito M.A."/>
            <person name="Gladyshev V.N."/>
            <person name="Grigoriev I.V."/>
        </authorList>
    </citation>
    <scope>NUCLEOTIDE SEQUENCE [LARGE SCALE GENOMIC DNA]</scope>
    <source>
        <strain evidence="6">CCMP 1984</strain>
    </source>
</reference>
<dbReference type="InterPro" id="IPR049258">
    <property type="entry name" value="ODAD1_CC"/>
</dbReference>
<evidence type="ECO:0000256" key="2">
    <source>
        <dbReference type="SAM" id="Coils"/>
    </source>
</evidence>
<dbReference type="OrthoDB" id="6766775at2759"/>
<feature type="compositionally biased region" description="Acidic residues" evidence="3">
    <location>
        <begin position="520"/>
        <end position="531"/>
    </location>
</feature>
<dbReference type="PANTHER" id="PTHR21694">
    <property type="entry name" value="COILED-COIL DOMAIN-CONTAINING PROTEIN 63"/>
    <property type="match status" value="1"/>
</dbReference>
<proteinExistence type="predicted"/>
<dbReference type="Pfam" id="PF21773">
    <property type="entry name" value="ODAD1_CC"/>
    <property type="match status" value="2"/>
</dbReference>
<feature type="region of interest" description="Disordered" evidence="3">
    <location>
        <begin position="63"/>
        <end position="87"/>
    </location>
</feature>